<dbReference type="RefSeq" id="WP_083136104.1">
    <property type="nucleotide sequence ID" value="NZ_JACKVH010000012.1"/>
</dbReference>
<protein>
    <submittedName>
        <fullName evidence="2">Uncharacterized protein</fullName>
    </submittedName>
</protein>
<dbReference type="AlphaFoldDB" id="A0AA41XN97"/>
<dbReference type="Proteomes" id="UP001141650">
    <property type="component" value="Unassembled WGS sequence"/>
</dbReference>
<keyword evidence="4" id="KW-1185">Reference proteome</keyword>
<reference evidence="3 4" key="1">
    <citation type="submission" date="2017-02" db="EMBL/GenBank/DDBJ databases">
        <title>The new phylogeny of genus Mycobacterium.</title>
        <authorList>
            <person name="Tortoli E."/>
            <person name="Trovato A."/>
            <person name="Cirillo D.M."/>
        </authorList>
    </citation>
    <scope>NUCLEOTIDE SEQUENCE [LARGE SCALE GENOMIC DNA]</scope>
    <source>
        <strain evidence="3 4">DSM 45230</strain>
    </source>
</reference>
<reference evidence="2" key="3">
    <citation type="journal article" date="2022" name="BMC Genomics">
        <title>Comparative genome analysis of mycobacteria focusing on tRNA and non-coding RNA.</title>
        <authorList>
            <person name="Behra P.R.K."/>
            <person name="Pettersson B.M.F."/>
            <person name="Ramesh M."/>
            <person name="Das S."/>
            <person name="Dasgupta S."/>
            <person name="Kirsebom L.A."/>
        </authorList>
    </citation>
    <scope>NUCLEOTIDE SEQUENCE</scope>
    <source>
        <strain evidence="2">CCUG 55640</strain>
    </source>
</reference>
<evidence type="ECO:0000256" key="1">
    <source>
        <dbReference type="SAM" id="MobiDB-lite"/>
    </source>
</evidence>
<organism evidence="2 5">
    <name type="scientific">Mycobacterium alsense</name>
    <dbReference type="NCBI Taxonomy" id="324058"/>
    <lineage>
        <taxon>Bacteria</taxon>
        <taxon>Bacillati</taxon>
        <taxon>Actinomycetota</taxon>
        <taxon>Actinomycetes</taxon>
        <taxon>Mycobacteriales</taxon>
        <taxon>Mycobacteriaceae</taxon>
        <taxon>Mycobacterium</taxon>
    </lineage>
</organism>
<proteinExistence type="predicted"/>
<evidence type="ECO:0000313" key="5">
    <source>
        <dbReference type="Proteomes" id="UP001141650"/>
    </source>
</evidence>
<gene>
    <name evidence="3" type="ORF">BST11_00685</name>
    <name evidence="2" type="ORF">H7K38_08540</name>
</gene>
<reference evidence="2" key="2">
    <citation type="submission" date="2020-07" db="EMBL/GenBank/DDBJ databases">
        <authorList>
            <person name="Pettersson B.M.F."/>
            <person name="Behra P.R.K."/>
            <person name="Ramesh M."/>
            <person name="Das S."/>
            <person name="Dasgupta S."/>
            <person name="Kirsebom L.A."/>
        </authorList>
    </citation>
    <scope>NUCLEOTIDE SEQUENCE</scope>
    <source>
        <strain evidence="2">CCUG 55640</strain>
    </source>
</reference>
<evidence type="ECO:0000313" key="3">
    <source>
        <dbReference type="EMBL" id="OQZ93858.1"/>
    </source>
</evidence>
<name>A0AA41XN97_9MYCO</name>
<dbReference type="EMBL" id="JACKVH010000012">
    <property type="protein sequence ID" value="MCV7378704.1"/>
    <property type="molecule type" value="Genomic_DNA"/>
</dbReference>
<sequence length="90" mass="9505">MTLADPREALADQADFIGYLLGLAGLARLVHTLAEDDRPAAARRDPDDFVHALLGLASLGAAIERLANAAAAQPHPTAEPAAPTTLRWLR</sequence>
<feature type="region of interest" description="Disordered" evidence="1">
    <location>
        <begin position="70"/>
        <end position="90"/>
    </location>
</feature>
<evidence type="ECO:0000313" key="4">
    <source>
        <dbReference type="Proteomes" id="UP000192319"/>
    </source>
</evidence>
<dbReference type="EMBL" id="MVHD01000001">
    <property type="protein sequence ID" value="OQZ93858.1"/>
    <property type="molecule type" value="Genomic_DNA"/>
</dbReference>
<accession>A0AA41XN97</accession>
<comment type="caution">
    <text evidence="2">The sequence shown here is derived from an EMBL/GenBank/DDBJ whole genome shotgun (WGS) entry which is preliminary data.</text>
</comment>
<dbReference type="Proteomes" id="UP000192319">
    <property type="component" value="Unassembled WGS sequence"/>
</dbReference>
<evidence type="ECO:0000313" key="2">
    <source>
        <dbReference type="EMBL" id="MCV7378704.1"/>
    </source>
</evidence>